<accession>A0A1T2XIB3</accession>
<evidence type="ECO:0000259" key="1">
    <source>
        <dbReference type="PROSITE" id="PS51186"/>
    </source>
</evidence>
<feature type="domain" description="N-acetyltransferase" evidence="1">
    <location>
        <begin position="15"/>
        <end position="181"/>
    </location>
</feature>
<proteinExistence type="predicted"/>
<dbReference type="Gene3D" id="3.40.630.30">
    <property type="match status" value="1"/>
</dbReference>
<dbReference type="OrthoDB" id="6382410at2"/>
<dbReference type="SUPFAM" id="SSF55729">
    <property type="entry name" value="Acyl-CoA N-acyltransferases (Nat)"/>
    <property type="match status" value="1"/>
</dbReference>
<keyword evidence="3" id="KW-1185">Reference proteome</keyword>
<evidence type="ECO:0000313" key="3">
    <source>
        <dbReference type="Proteomes" id="UP000190188"/>
    </source>
</evidence>
<protein>
    <submittedName>
        <fullName evidence="2">GNAT family N-acetyltransferase</fullName>
    </submittedName>
</protein>
<dbReference type="PROSITE" id="PS51186">
    <property type="entry name" value="GNAT"/>
    <property type="match status" value="1"/>
</dbReference>
<dbReference type="AlphaFoldDB" id="A0A1T2XIB3"/>
<dbReference type="STRING" id="1324314.BVG16_10265"/>
<gene>
    <name evidence="2" type="ORF">BVG16_10265</name>
</gene>
<reference evidence="2 3" key="1">
    <citation type="submission" date="2017-01" db="EMBL/GenBank/DDBJ databases">
        <title>Genome analysis of Paenibacillus selenitrireducens ES3-24.</title>
        <authorList>
            <person name="Xu D."/>
            <person name="Yao R."/>
            <person name="Zheng S."/>
        </authorList>
    </citation>
    <scope>NUCLEOTIDE SEQUENCE [LARGE SCALE GENOMIC DNA]</scope>
    <source>
        <strain evidence="2 3">ES3-24</strain>
    </source>
</reference>
<dbReference type="GO" id="GO:0016747">
    <property type="term" value="F:acyltransferase activity, transferring groups other than amino-acyl groups"/>
    <property type="evidence" value="ECO:0007669"/>
    <property type="project" value="InterPro"/>
</dbReference>
<dbReference type="InterPro" id="IPR016181">
    <property type="entry name" value="Acyl_CoA_acyltransferase"/>
</dbReference>
<comment type="caution">
    <text evidence="2">The sequence shown here is derived from an EMBL/GenBank/DDBJ whole genome shotgun (WGS) entry which is preliminary data.</text>
</comment>
<dbReference type="RefSeq" id="WP_078498446.1">
    <property type="nucleotide sequence ID" value="NZ_MSZX01000003.1"/>
</dbReference>
<dbReference type="InterPro" id="IPR000182">
    <property type="entry name" value="GNAT_dom"/>
</dbReference>
<dbReference type="EMBL" id="MSZX01000003">
    <property type="protein sequence ID" value="OPA79446.1"/>
    <property type="molecule type" value="Genomic_DNA"/>
</dbReference>
<evidence type="ECO:0000313" key="2">
    <source>
        <dbReference type="EMBL" id="OPA79446.1"/>
    </source>
</evidence>
<keyword evidence="2" id="KW-0808">Transferase</keyword>
<dbReference type="Pfam" id="PF00583">
    <property type="entry name" value="Acetyltransf_1"/>
    <property type="match status" value="1"/>
</dbReference>
<sequence length="181" mass="20281">MPSFTMKTPWVKPHIRAEQATTADTEAVMQLLKQTALWLLSQGSTQWSSLIDGEDVHGTANSIERGDVFIFRHVERGDLAGVVILLQQPSAWDLELWGDRDPANAVFLHRLAINRNDAGTQLGEAIMNWASEGIRFEGKDVIRLDCIATNEKLFSFYTSLGYTHQGEHASGFHIFEKAILK</sequence>
<name>A0A1T2XIB3_9BACL</name>
<organism evidence="2 3">
    <name type="scientific">Paenibacillus selenitireducens</name>
    <dbReference type="NCBI Taxonomy" id="1324314"/>
    <lineage>
        <taxon>Bacteria</taxon>
        <taxon>Bacillati</taxon>
        <taxon>Bacillota</taxon>
        <taxon>Bacilli</taxon>
        <taxon>Bacillales</taxon>
        <taxon>Paenibacillaceae</taxon>
        <taxon>Paenibacillus</taxon>
    </lineage>
</organism>
<dbReference type="Proteomes" id="UP000190188">
    <property type="component" value="Unassembled WGS sequence"/>
</dbReference>